<name>A0A170ZAM4_TRIIF</name>
<protein>
    <submittedName>
        <fullName evidence="4">Nucleosome assembly protein 1-like protein 1 isoform x1</fullName>
    </submittedName>
</protein>
<dbReference type="Gene3D" id="3.30.1120.90">
    <property type="entry name" value="Nucleosome assembly protein"/>
    <property type="match status" value="1"/>
</dbReference>
<proteinExistence type="inferred from homology"/>
<evidence type="ECO:0000256" key="1">
    <source>
        <dbReference type="ARBA" id="ARBA00009947"/>
    </source>
</evidence>
<dbReference type="AlphaFoldDB" id="A0A170ZAM4"/>
<reference evidence="4" key="1">
    <citation type="submission" date="2016-04" db="EMBL/GenBank/DDBJ databases">
        <authorList>
            <person name="Calderon-Fernandez G.M.Sr."/>
        </authorList>
    </citation>
    <scope>NUCLEOTIDE SEQUENCE</scope>
    <source>
        <strain evidence="4">Int1</strain>
        <tissue evidence="4">Integument</tissue>
    </source>
</reference>
<dbReference type="InterPro" id="IPR037231">
    <property type="entry name" value="NAP-like_sf"/>
</dbReference>
<dbReference type="GO" id="GO:0005634">
    <property type="term" value="C:nucleus"/>
    <property type="evidence" value="ECO:0007669"/>
    <property type="project" value="InterPro"/>
</dbReference>
<feature type="region of interest" description="Disordered" evidence="3">
    <location>
        <begin position="1"/>
        <end position="23"/>
    </location>
</feature>
<evidence type="ECO:0000256" key="2">
    <source>
        <dbReference type="RuleBase" id="RU003876"/>
    </source>
</evidence>
<feature type="compositionally biased region" description="Acidic residues" evidence="3">
    <location>
        <begin position="329"/>
        <end position="347"/>
    </location>
</feature>
<dbReference type="SUPFAM" id="SSF143113">
    <property type="entry name" value="NAP-like"/>
    <property type="match status" value="1"/>
</dbReference>
<evidence type="ECO:0000256" key="3">
    <source>
        <dbReference type="SAM" id="MobiDB-lite"/>
    </source>
</evidence>
<dbReference type="Pfam" id="PF00956">
    <property type="entry name" value="NAP"/>
    <property type="match status" value="1"/>
</dbReference>
<dbReference type="FunFam" id="1.20.5.1500:FF:000001">
    <property type="entry name" value="Nucleosome assembly protein 1-like 1"/>
    <property type="match status" value="1"/>
</dbReference>
<dbReference type="InterPro" id="IPR002164">
    <property type="entry name" value="NAP_family"/>
</dbReference>
<feature type="compositionally biased region" description="Polar residues" evidence="3">
    <location>
        <begin position="363"/>
        <end position="374"/>
    </location>
</feature>
<dbReference type="EMBL" id="GEMB01002418">
    <property type="protein sequence ID" value="JAS00767.1"/>
    <property type="molecule type" value="Transcribed_RNA"/>
</dbReference>
<organism evidence="4">
    <name type="scientific">Triatoma infestans</name>
    <name type="common">Assassin bug</name>
    <dbReference type="NCBI Taxonomy" id="30076"/>
    <lineage>
        <taxon>Eukaryota</taxon>
        <taxon>Metazoa</taxon>
        <taxon>Ecdysozoa</taxon>
        <taxon>Arthropoda</taxon>
        <taxon>Hexapoda</taxon>
        <taxon>Insecta</taxon>
        <taxon>Pterygota</taxon>
        <taxon>Neoptera</taxon>
        <taxon>Paraneoptera</taxon>
        <taxon>Hemiptera</taxon>
        <taxon>Heteroptera</taxon>
        <taxon>Panheteroptera</taxon>
        <taxon>Cimicomorpha</taxon>
        <taxon>Reduviidae</taxon>
        <taxon>Triatominae</taxon>
        <taxon>Triatoma</taxon>
    </lineage>
</organism>
<feature type="non-terminal residue" evidence="4">
    <location>
        <position position="1"/>
    </location>
</feature>
<reference evidence="4" key="2">
    <citation type="journal article" date="2017" name="J. Med. Entomol.">
        <title>Transcriptome Analysis of the Triatoma infestans (Hemiptera: Reduviidae) Integument.</title>
        <authorList>
            <person name="Calderon-Fernandez G.M."/>
            <person name="Moriconi D.E."/>
            <person name="Dulbecco A.B."/>
            <person name="Juarez M.P."/>
        </authorList>
    </citation>
    <scope>NUCLEOTIDE SEQUENCE</scope>
    <source>
        <strain evidence="4">Int1</strain>
        <tissue evidence="4">Integument</tissue>
    </source>
</reference>
<dbReference type="PANTHER" id="PTHR11875">
    <property type="entry name" value="TESTIS-SPECIFIC Y-ENCODED PROTEIN"/>
    <property type="match status" value="1"/>
</dbReference>
<comment type="similarity">
    <text evidence="1 2">Belongs to the nucleosome assembly protein (NAP) family.</text>
</comment>
<sequence>VISEKMPGGTEVGGRGEEMSDENMNENAVRKFLKGTNATEGTLSDIYARDQLLMLYALPQPIKKRLRALKKLQISIINMEASFYNDIHNIEMKYYQQYKAIFDKRAKIVSGKYEPTEDELHPEENLPDISPEVQAKLKMEQAKMPEGPGIPNFWLTIFRNVGVLNEITFPQDEDILKHLVDVKVSLNNNPMGFLLEFLFTPNDYFTNSVLTKEYEMKCKPDESDPFSFEGPEIYKTKGCKIDWKPNKDITIKTVRKKQKHKSKGTIRTVLKTVKNESFFNFFAPPQVPDDANAEIDEEIQIALTSDFEIGHFLKEQVIPHAILYYTGEALEDEESYEDDDEEEDEDESGSRSATTSEEEEQRSGTASESAESGR</sequence>
<feature type="region of interest" description="Disordered" evidence="3">
    <location>
        <begin position="329"/>
        <end position="374"/>
    </location>
</feature>
<accession>A0A170ZAM4</accession>
<dbReference type="GO" id="GO:0006334">
    <property type="term" value="P:nucleosome assembly"/>
    <property type="evidence" value="ECO:0007669"/>
    <property type="project" value="InterPro"/>
</dbReference>
<dbReference type="Gene3D" id="1.20.5.1500">
    <property type="match status" value="1"/>
</dbReference>
<evidence type="ECO:0000313" key="4">
    <source>
        <dbReference type="EMBL" id="JAS00767.1"/>
    </source>
</evidence>